<keyword evidence="3 5" id="KW-1133">Transmembrane helix</keyword>
<protein>
    <submittedName>
        <fullName evidence="8">Potassium efflux system KefA</fullName>
    </submittedName>
</protein>
<dbReference type="GO" id="GO:0008381">
    <property type="term" value="F:mechanosensitive monoatomic ion channel activity"/>
    <property type="evidence" value="ECO:0007669"/>
    <property type="project" value="UniProtKB-ARBA"/>
</dbReference>
<dbReference type="AlphaFoldDB" id="A0A0M7BDA3"/>
<feature type="signal peptide" evidence="6">
    <location>
        <begin position="1"/>
        <end position="23"/>
    </location>
</feature>
<reference evidence="8 9" key="1">
    <citation type="submission" date="2015-09" db="EMBL/GenBank/DDBJ databases">
        <authorList>
            <person name="Jackson K.R."/>
            <person name="Lunt B.L."/>
            <person name="Fisher J.N.B."/>
            <person name="Gardner A.V."/>
            <person name="Bailey M.E."/>
            <person name="Deus L.M."/>
            <person name="Earl A.S."/>
            <person name="Gibby P.D."/>
            <person name="Hartmann K.A."/>
            <person name="Liu J.E."/>
            <person name="Manci A.M."/>
            <person name="Nielsen D.A."/>
            <person name="Solomon M.B."/>
            <person name="Breakwell D.P."/>
            <person name="Burnett S.H."/>
            <person name="Grose J.H."/>
        </authorList>
    </citation>
    <scope>NUCLEOTIDE SEQUENCE [LARGE SCALE GENOMIC DNA]</scope>
    <source>
        <strain evidence="8 9">CECT 7799</strain>
    </source>
</reference>
<dbReference type="SUPFAM" id="SSF50182">
    <property type="entry name" value="Sm-like ribonucleoproteins"/>
    <property type="match status" value="1"/>
</dbReference>
<dbReference type="Gene3D" id="2.30.30.60">
    <property type="match status" value="1"/>
</dbReference>
<comment type="subcellular location">
    <subcellularLocation>
        <location evidence="1">Membrane</location>
    </subcellularLocation>
</comment>
<dbReference type="PANTHER" id="PTHR30566:SF5">
    <property type="entry name" value="MECHANOSENSITIVE ION CHANNEL PROTEIN 1, MITOCHONDRIAL-RELATED"/>
    <property type="match status" value="1"/>
</dbReference>
<feature type="chain" id="PRO_5005810254" evidence="6">
    <location>
        <begin position="24"/>
        <end position="554"/>
    </location>
</feature>
<evidence type="ECO:0000256" key="6">
    <source>
        <dbReference type="SAM" id="SignalP"/>
    </source>
</evidence>
<evidence type="ECO:0000256" key="1">
    <source>
        <dbReference type="ARBA" id="ARBA00004370"/>
    </source>
</evidence>
<evidence type="ECO:0000259" key="7">
    <source>
        <dbReference type="Pfam" id="PF00924"/>
    </source>
</evidence>
<dbReference type="RefSeq" id="WP_055664152.1">
    <property type="nucleotide sequence ID" value="NZ_CYPR01000185.1"/>
</dbReference>
<dbReference type="InterPro" id="IPR010920">
    <property type="entry name" value="LSM_dom_sf"/>
</dbReference>
<dbReference type="EMBL" id="CYPR01000185">
    <property type="protein sequence ID" value="CUH40048.1"/>
    <property type="molecule type" value="Genomic_DNA"/>
</dbReference>
<organism evidence="8 9">
    <name type="scientific">Jannaschia seosinensis</name>
    <dbReference type="NCBI Taxonomy" id="313367"/>
    <lineage>
        <taxon>Bacteria</taxon>
        <taxon>Pseudomonadati</taxon>
        <taxon>Pseudomonadota</taxon>
        <taxon>Alphaproteobacteria</taxon>
        <taxon>Rhodobacterales</taxon>
        <taxon>Roseobacteraceae</taxon>
        <taxon>Jannaschia</taxon>
    </lineage>
</organism>
<evidence type="ECO:0000256" key="2">
    <source>
        <dbReference type="ARBA" id="ARBA00022692"/>
    </source>
</evidence>
<evidence type="ECO:0000313" key="8">
    <source>
        <dbReference type="EMBL" id="CUH40048.1"/>
    </source>
</evidence>
<gene>
    <name evidence="8" type="primary">kefA_2</name>
    <name evidence="8" type="ORF">JSE7799_02777</name>
</gene>
<dbReference type="InterPro" id="IPR023408">
    <property type="entry name" value="MscS_beta-dom_sf"/>
</dbReference>
<dbReference type="STRING" id="313367.JSE7799_02777"/>
<dbReference type="Gene3D" id="1.10.287.1260">
    <property type="match status" value="1"/>
</dbReference>
<feature type="transmembrane region" description="Helical" evidence="5">
    <location>
        <begin position="237"/>
        <end position="262"/>
    </location>
</feature>
<evidence type="ECO:0000256" key="3">
    <source>
        <dbReference type="ARBA" id="ARBA00022989"/>
    </source>
</evidence>
<dbReference type="Proteomes" id="UP000049455">
    <property type="component" value="Unassembled WGS sequence"/>
</dbReference>
<dbReference type="InterPro" id="IPR006685">
    <property type="entry name" value="MscS_channel_2nd"/>
</dbReference>
<feature type="transmembrane region" description="Helical" evidence="5">
    <location>
        <begin position="356"/>
        <end position="375"/>
    </location>
</feature>
<feature type="transmembrane region" description="Helical" evidence="5">
    <location>
        <begin position="333"/>
        <end position="350"/>
    </location>
</feature>
<evidence type="ECO:0000313" key="9">
    <source>
        <dbReference type="Proteomes" id="UP000049455"/>
    </source>
</evidence>
<feature type="transmembrane region" description="Helical" evidence="5">
    <location>
        <begin position="274"/>
        <end position="296"/>
    </location>
</feature>
<keyword evidence="6" id="KW-0732">Signal</keyword>
<name>A0A0M7BDA3_9RHOB</name>
<feature type="domain" description="Mechanosensitive ion channel MscS" evidence="7">
    <location>
        <begin position="378"/>
        <end position="443"/>
    </location>
</feature>
<feature type="transmembrane region" description="Helical" evidence="5">
    <location>
        <begin position="200"/>
        <end position="225"/>
    </location>
</feature>
<accession>A0A0M7BDA3</accession>
<keyword evidence="2 5" id="KW-0812">Transmembrane</keyword>
<evidence type="ECO:0000256" key="5">
    <source>
        <dbReference type="SAM" id="Phobius"/>
    </source>
</evidence>
<dbReference type="Pfam" id="PF00924">
    <property type="entry name" value="MS_channel_2nd"/>
    <property type="match status" value="1"/>
</dbReference>
<keyword evidence="4 5" id="KW-0472">Membrane</keyword>
<dbReference type="PANTHER" id="PTHR30566">
    <property type="entry name" value="YNAI-RELATED MECHANOSENSITIVE ION CHANNEL"/>
    <property type="match status" value="1"/>
</dbReference>
<proteinExistence type="predicted"/>
<dbReference type="GO" id="GO:0016020">
    <property type="term" value="C:membrane"/>
    <property type="evidence" value="ECO:0007669"/>
    <property type="project" value="UniProtKB-SubCell"/>
</dbReference>
<keyword evidence="9" id="KW-1185">Reference proteome</keyword>
<sequence>MPHRQMFLAILLSFLAFAMPAAAQEEGFFEIERLNAGLGSPPDIVDRRSPRATIETLLRAAEVGEWDAAAHLLDLRGLSPEAQRERGAILAAQLYTVLERRVVFDWSQLLSRPDALQVTGGDQAAQAGEPRRSILLRDLELEPVPAEIRLDRLKPLNADPVWVFPRSTVEDIPALYERHGPTAFEAALPQALRNKAFWDLMWWELIGLPLMILTAFAVGFTVNRLVKRIGRAFPGRIAGAVIQAVASPLVIVSVTVLLWLSTRYIFIFSGRIDLFLSPIIVTGYVTALLLLIVNVVEVLLDELISPGEDIDLTRRERDESRTLATKLNAGKRILVVVVFLIGVGFVMASADIFRSLGLSLLASAGVLTLIAGFAARSLLGNVIASLQIALNQSARVGDRVVYKDVLAHVERINMTFVQLRGWDGTRLIVPVEEFISETFSNWSITDPAMTRILKFKLDPRADVERLREIFTEVLDRLDDTDLGEELGDRSSAKVSVAGQDVFGIDVWFFVPCRDPNTSWEVACVVREDMIRRAGEIEDAPEHPIFPQAVAAEAA</sequence>
<dbReference type="OrthoDB" id="9792218at2"/>
<evidence type="ECO:0000256" key="4">
    <source>
        <dbReference type="ARBA" id="ARBA00023136"/>
    </source>
</evidence>